<comment type="caution">
    <text evidence="3">The sequence shown here is derived from an EMBL/GenBank/DDBJ whole genome shotgun (WGS) entry which is preliminary data.</text>
</comment>
<proteinExistence type="predicted"/>
<dbReference type="PANTHER" id="PTHR33273">
    <property type="entry name" value="DOMAIN-CONTAINING PROTEIN, PUTATIVE-RELATED"/>
    <property type="match status" value="1"/>
</dbReference>
<organism evidence="3 4">
    <name type="scientific">Acanthoscelides obtectus</name>
    <name type="common">Bean weevil</name>
    <name type="synonym">Bruchus obtectus</name>
    <dbReference type="NCBI Taxonomy" id="200917"/>
    <lineage>
        <taxon>Eukaryota</taxon>
        <taxon>Metazoa</taxon>
        <taxon>Ecdysozoa</taxon>
        <taxon>Arthropoda</taxon>
        <taxon>Hexapoda</taxon>
        <taxon>Insecta</taxon>
        <taxon>Pterygota</taxon>
        <taxon>Neoptera</taxon>
        <taxon>Endopterygota</taxon>
        <taxon>Coleoptera</taxon>
        <taxon>Polyphaga</taxon>
        <taxon>Cucujiformia</taxon>
        <taxon>Chrysomeloidea</taxon>
        <taxon>Chrysomelidae</taxon>
        <taxon>Bruchinae</taxon>
        <taxon>Bruchini</taxon>
        <taxon>Acanthoscelides</taxon>
    </lineage>
</organism>
<dbReference type="Proteomes" id="UP001152888">
    <property type="component" value="Unassembled WGS sequence"/>
</dbReference>
<reference evidence="3" key="1">
    <citation type="submission" date="2022-03" db="EMBL/GenBank/DDBJ databases">
        <authorList>
            <person name="Sayadi A."/>
        </authorList>
    </citation>
    <scope>NUCLEOTIDE SEQUENCE</scope>
</reference>
<sequence>MPPPPTGVGGPSGSDTNVNIAVYDLTFSEDSPQCEINSSVNSSEYNAAITEDRRTISEKKQQQQPRLFEIENAKYYSNNNIYVFIEKTNSQNIGRLHPLHVGHILHKNLKLNDKITTISRVGLNRIKVGLKNLNDANHLVCNTELAAENLKAYIPNNLLIRKGLIKGVDTQFSEEYLKENIISDISVLEVKRLKRKIVSDGTHQLVPRQMAVVTFNGNMLPNELYINSVLFQVEPFVQRVIQCYKCLRFGHVSGQCRSTHSRCIICGQVKEDEHTCNETNTYCLFCKNSSHRSTSKDCPSFQKQQKIKKTMATSNLPFTEAKEFIEHSYSNHVSTSNRFQVLENINEVTFPHLPSRPQTISPSRQHVHQMTNTGPSSIAFSANKKRKAQSPPINFPTEKHFFSAGPPNPVMQWNARSAVSNRNSLNMFLSKNDIDVALVSETWFKPNDTIRYHGYNIVRRDRIDGKAGVAIFVKKGIKFCEISFSNNFNDDILVCGINLINQTFDLTLLSIYRPPNINSTAGDWDTIFSNTSISSIIGGDFNAHSHLWGSSFNNSIGYQLINICESKNLVVMNDGSPTRLVAPNQQVTAPDVTICSRDIAQISHWQLTSDTLGSDHFPILMFIPLSFQVYDTIYPKYKWNMKKANWSLYHDLLEDIFDSTPEFYSTQSKYDYIIEKINDVSEISIPILRPFKAKKRPPPPWWDEQCISAIAQRTSALATYKQDSSLANFVHCKKVFAETKKLFKQKSKNSWKAWISKLNKNTSSTDLWKQAKIIRRIPMGKKASTDSDWADDFHRKCSPSFVAAEVESPPRLHQDNFFSRPFNITELNLAVKNTRNTSPGCDDITYPMLMICKVWWGSDQKIAILFFRSYVRSVLDYGSIFNGSASKNLLHVLDITQNKFLRKCLGAMQSSPVGPLRAEAQEPPLHLRRQMLSSRFLLKVQHADSHLLSKIHRLNTMDLTCKYWTKRNSPPLCSAIQYANRIQLTSHSQRLIQEAIAIFQALQFVEDHNLGNTSIFSDSLSVVSSLKNGSPFDMQNIHLFNIRWKISQLKQRGLRITLVWVKAHSGIIHNEKADDLAKMSITSGTKLDIPLSMQDNRVILKDKTMAFFLYCNYHEEITPMGYLEAVGVYRRKGERRTDSGEGTRVYATCTPSGPAYEIRRMVPLRSTVRDRLPPTDN</sequence>
<name>A0A9P0M833_ACAOB</name>
<dbReference type="GO" id="GO:0003676">
    <property type="term" value="F:nucleic acid binding"/>
    <property type="evidence" value="ECO:0007669"/>
    <property type="project" value="InterPro"/>
</dbReference>
<dbReference type="InterPro" id="IPR001878">
    <property type="entry name" value="Znf_CCHC"/>
</dbReference>
<dbReference type="Gene3D" id="3.30.420.10">
    <property type="entry name" value="Ribonuclease H-like superfamily/Ribonuclease H"/>
    <property type="match status" value="1"/>
</dbReference>
<protein>
    <recommendedName>
        <fullName evidence="2">CCHC-type domain-containing protein</fullName>
    </recommendedName>
</protein>
<dbReference type="PROSITE" id="PS50158">
    <property type="entry name" value="ZF_CCHC"/>
    <property type="match status" value="1"/>
</dbReference>
<dbReference type="EMBL" id="CAKOFQ010007866">
    <property type="protein sequence ID" value="CAH2009236.1"/>
    <property type="molecule type" value="Genomic_DNA"/>
</dbReference>
<dbReference type="Pfam" id="PF00075">
    <property type="entry name" value="RNase_H"/>
    <property type="match status" value="1"/>
</dbReference>
<dbReference type="InterPro" id="IPR005135">
    <property type="entry name" value="Endo/exonuclease/phosphatase"/>
</dbReference>
<dbReference type="InterPro" id="IPR036397">
    <property type="entry name" value="RNaseH_sf"/>
</dbReference>
<keyword evidence="1" id="KW-0479">Metal-binding</keyword>
<dbReference type="InterPro" id="IPR012337">
    <property type="entry name" value="RNaseH-like_sf"/>
</dbReference>
<dbReference type="InterPro" id="IPR036691">
    <property type="entry name" value="Endo/exonu/phosph_ase_sf"/>
</dbReference>
<evidence type="ECO:0000259" key="2">
    <source>
        <dbReference type="PROSITE" id="PS50158"/>
    </source>
</evidence>
<dbReference type="SUPFAM" id="SSF56219">
    <property type="entry name" value="DNase I-like"/>
    <property type="match status" value="1"/>
</dbReference>
<evidence type="ECO:0000256" key="1">
    <source>
        <dbReference type="PROSITE-ProRule" id="PRU00047"/>
    </source>
</evidence>
<dbReference type="PANTHER" id="PTHR33273:SF4">
    <property type="entry name" value="ENDONUCLEASE_EXONUCLEASE_PHOSPHATASE DOMAIN-CONTAINING PROTEIN"/>
    <property type="match status" value="1"/>
</dbReference>
<feature type="domain" description="CCHC-type" evidence="2">
    <location>
        <begin position="243"/>
        <end position="258"/>
    </location>
</feature>
<keyword evidence="1" id="KW-0863">Zinc-finger</keyword>
<dbReference type="OrthoDB" id="6764815at2759"/>
<accession>A0A9P0M833</accession>
<keyword evidence="4" id="KW-1185">Reference proteome</keyword>
<dbReference type="SUPFAM" id="SSF53098">
    <property type="entry name" value="Ribonuclease H-like"/>
    <property type="match status" value="1"/>
</dbReference>
<evidence type="ECO:0000313" key="4">
    <source>
        <dbReference type="Proteomes" id="UP001152888"/>
    </source>
</evidence>
<dbReference type="SMART" id="SM00343">
    <property type="entry name" value="ZnF_C2HC"/>
    <property type="match status" value="2"/>
</dbReference>
<dbReference type="Gene3D" id="3.60.10.10">
    <property type="entry name" value="Endonuclease/exonuclease/phosphatase"/>
    <property type="match status" value="1"/>
</dbReference>
<dbReference type="GO" id="GO:0008270">
    <property type="term" value="F:zinc ion binding"/>
    <property type="evidence" value="ECO:0007669"/>
    <property type="project" value="UniProtKB-KW"/>
</dbReference>
<evidence type="ECO:0000313" key="3">
    <source>
        <dbReference type="EMBL" id="CAH2009236.1"/>
    </source>
</evidence>
<dbReference type="AlphaFoldDB" id="A0A9P0M833"/>
<gene>
    <name evidence="3" type="ORF">ACAOBT_LOCUS30702</name>
</gene>
<dbReference type="Pfam" id="PF14529">
    <property type="entry name" value="Exo_endo_phos_2"/>
    <property type="match status" value="1"/>
</dbReference>
<dbReference type="GO" id="GO:0004523">
    <property type="term" value="F:RNA-DNA hybrid ribonuclease activity"/>
    <property type="evidence" value="ECO:0007669"/>
    <property type="project" value="InterPro"/>
</dbReference>
<keyword evidence="1" id="KW-0862">Zinc</keyword>
<dbReference type="InterPro" id="IPR002156">
    <property type="entry name" value="RNaseH_domain"/>
</dbReference>